<gene>
    <name evidence="2" type="ORF">C2I19_14335</name>
</gene>
<evidence type="ECO:0000313" key="3">
    <source>
        <dbReference type="Proteomes" id="UP000237082"/>
    </source>
</evidence>
<feature type="domain" description="N-acetyltransferase" evidence="1">
    <location>
        <begin position="39"/>
        <end position="192"/>
    </location>
</feature>
<keyword evidence="2" id="KW-0808">Transferase</keyword>
<dbReference type="Pfam" id="PF13302">
    <property type="entry name" value="Acetyltransf_3"/>
    <property type="match status" value="1"/>
</dbReference>
<proteinExistence type="predicted"/>
<accession>A0A2S5DDS1</accession>
<dbReference type="Gene3D" id="3.40.630.30">
    <property type="match status" value="1"/>
</dbReference>
<name>A0A2S5DDS1_9NEIS</name>
<dbReference type="PROSITE" id="PS51186">
    <property type="entry name" value="GNAT"/>
    <property type="match status" value="1"/>
</dbReference>
<dbReference type="AlphaFoldDB" id="A0A2S5DDS1"/>
<dbReference type="Proteomes" id="UP000237082">
    <property type="component" value="Unassembled WGS sequence"/>
</dbReference>
<dbReference type="RefSeq" id="WP_103903375.1">
    <property type="nucleotide sequence ID" value="NZ_PQWB01000063.1"/>
</dbReference>
<dbReference type="GO" id="GO:0016747">
    <property type="term" value="F:acyltransferase activity, transferring groups other than amino-acyl groups"/>
    <property type="evidence" value="ECO:0007669"/>
    <property type="project" value="InterPro"/>
</dbReference>
<dbReference type="OrthoDB" id="9797989at2"/>
<protein>
    <submittedName>
        <fullName evidence="2">GNAT family N-acetyltransferase</fullName>
    </submittedName>
</protein>
<organism evidence="2 3">
    <name type="scientific">Chromobacterium alticapitis</name>
    <dbReference type="NCBI Taxonomy" id="2073169"/>
    <lineage>
        <taxon>Bacteria</taxon>
        <taxon>Pseudomonadati</taxon>
        <taxon>Pseudomonadota</taxon>
        <taxon>Betaproteobacteria</taxon>
        <taxon>Neisseriales</taxon>
        <taxon>Chromobacteriaceae</taxon>
        <taxon>Chromobacterium</taxon>
    </lineage>
</organism>
<reference evidence="3" key="1">
    <citation type="submission" date="2018-02" db="EMBL/GenBank/DDBJ databases">
        <authorList>
            <person name="O'Hara-Hanley K."/>
            <person name="Soby S."/>
        </authorList>
    </citation>
    <scope>NUCLEOTIDE SEQUENCE [LARGE SCALE GENOMIC DNA]</scope>
    <source>
        <strain evidence="3">MWU14-2602</strain>
    </source>
</reference>
<keyword evidence="3" id="KW-1185">Reference proteome</keyword>
<comment type="caution">
    <text evidence="2">The sequence shown here is derived from an EMBL/GenBank/DDBJ whole genome shotgun (WGS) entry which is preliminary data.</text>
</comment>
<dbReference type="SUPFAM" id="SSF55729">
    <property type="entry name" value="Acyl-CoA N-acyltransferases (Nat)"/>
    <property type="match status" value="1"/>
</dbReference>
<dbReference type="EMBL" id="PQWB01000063">
    <property type="protein sequence ID" value="POZ61253.1"/>
    <property type="molecule type" value="Genomic_DNA"/>
</dbReference>
<dbReference type="InterPro" id="IPR000182">
    <property type="entry name" value="GNAT_dom"/>
</dbReference>
<evidence type="ECO:0000259" key="1">
    <source>
        <dbReference type="PROSITE" id="PS51186"/>
    </source>
</evidence>
<evidence type="ECO:0000313" key="2">
    <source>
        <dbReference type="EMBL" id="POZ61253.1"/>
    </source>
</evidence>
<sequence>MPHASRRLVEPELALLPGYVAALERRWTPESDHDPAGADRLLAAIKRDGAGFISALSNPQGLGEPIVLADGSAVPRLPWRRFWILDDAGGYAGELNLRWQRGTSELPPYCLGHVGYAVPPWHRGAGLAAAALRELTPIARAQGLAWLDIAMATDNLASIRSAENAGARCVHQFNAGAEHGDAEAWLYRLELDSPSSAF</sequence>
<dbReference type="InterPro" id="IPR016181">
    <property type="entry name" value="Acyl_CoA_acyltransferase"/>
</dbReference>